<dbReference type="Proteomes" id="UP000002361">
    <property type="component" value="Chromosome"/>
</dbReference>
<dbReference type="OrthoDB" id="9958474at2"/>
<reference key="1">
    <citation type="submission" date="2008-12" db="EMBL/GenBank/DDBJ databases">
        <title>Complete genome sequence of Rhodobacter capsulatus SB1003.</title>
        <authorList>
            <person name="Strnad H."/>
            <person name="Lapidus A."/>
            <person name="Vlcek C."/>
            <person name="Ulbrich P."/>
            <person name="Paces J."/>
            <person name="Maltsev N."/>
            <person name="Kumar V."/>
            <person name="Kogan Y."/>
            <person name="Milgram A."/>
            <person name="Rebrekov D."/>
            <person name="Mazur M."/>
            <person name="Cox R."/>
            <person name="Kyrpides N."/>
            <person name="Kolar M."/>
            <person name="Sachova J."/>
            <person name="Ridl J."/>
            <person name="Ivanova N."/>
            <person name="Kapatral V."/>
            <person name="Los T."/>
            <person name="Lykidis A."/>
            <person name="Mikhailova N."/>
            <person name="Reznik G."/>
            <person name="Vasieva O."/>
            <person name="Fonstein M."/>
            <person name="Paces V."/>
            <person name="Haselkorn R."/>
        </authorList>
    </citation>
    <scope>NUCLEOTIDE SEQUENCE</scope>
    <source>
        <strain>SB1003</strain>
    </source>
</reference>
<evidence type="ECO:0000256" key="1">
    <source>
        <dbReference type="SAM" id="MobiDB-lite"/>
    </source>
</evidence>
<keyword evidence="3" id="KW-1185">Reference proteome</keyword>
<dbReference type="HOGENOM" id="CLU_1260619_0_0_5"/>
<feature type="region of interest" description="Disordered" evidence="1">
    <location>
        <begin position="1"/>
        <end position="81"/>
    </location>
</feature>
<gene>
    <name evidence="2" type="ordered locus">RCAP_rcc01065</name>
</gene>
<dbReference type="KEGG" id="rcp:RCAP_rcc01065"/>
<organism evidence="2 3">
    <name type="scientific">Rhodobacter capsulatus (strain ATCC BAA-309 / NBRC 16581 / SB1003)</name>
    <dbReference type="NCBI Taxonomy" id="272942"/>
    <lineage>
        <taxon>Bacteria</taxon>
        <taxon>Pseudomonadati</taxon>
        <taxon>Pseudomonadota</taxon>
        <taxon>Alphaproteobacteria</taxon>
        <taxon>Rhodobacterales</taxon>
        <taxon>Rhodobacter group</taxon>
        <taxon>Rhodobacter</taxon>
    </lineage>
</organism>
<proteinExistence type="predicted"/>
<dbReference type="GeneID" id="31489990"/>
<name>D5AR19_RHOCB</name>
<dbReference type="AlphaFoldDB" id="D5AR19"/>
<evidence type="ECO:0000313" key="3">
    <source>
        <dbReference type="Proteomes" id="UP000002361"/>
    </source>
</evidence>
<dbReference type="STRING" id="272942.RCAP_rcc01065"/>
<accession>D5AR19</accession>
<dbReference type="RefSeq" id="WP_013066804.1">
    <property type="nucleotide sequence ID" value="NC_014034.1"/>
</dbReference>
<evidence type="ECO:0000313" key="2">
    <source>
        <dbReference type="EMBL" id="ADE84825.1"/>
    </source>
</evidence>
<protein>
    <submittedName>
        <fullName evidence="2">Conserved domain protein</fullName>
    </submittedName>
</protein>
<dbReference type="EMBL" id="CP001312">
    <property type="protein sequence ID" value="ADE84825.1"/>
    <property type="molecule type" value="Genomic_DNA"/>
</dbReference>
<reference evidence="2 3" key="2">
    <citation type="journal article" date="2010" name="J. Bacteriol.">
        <title>Complete genome sequence of the photosynthetic purple nonsulfur bacterium Rhodobacter capsulatus SB 1003.</title>
        <authorList>
            <person name="Strnad H."/>
            <person name="Lapidus A."/>
            <person name="Paces J."/>
            <person name="Ulbrich P."/>
            <person name="Vlcek C."/>
            <person name="Paces V."/>
            <person name="Haselkorn R."/>
        </authorList>
    </citation>
    <scope>NUCLEOTIDE SEQUENCE [LARGE SCALE GENOMIC DNA]</scope>
    <source>
        <strain evidence="3">ATCC BAA-309 / NBRC 16581 / SB1003</strain>
    </source>
</reference>
<sequence>MAAPRPDISVSISPALLQLRRAGRGRDPAGGSDRLPTPARPPERAAAAPVRQGAPLLPEPELRPQAQGPVTAPPPDAGDTDTCPLALRERIRLRRDGARPLVFLGAALLEETDAADLQLADCPVTVRQHLALYLSADDSLVLAAQREIEGVAAARPMHLARRVTDLAQLPRLLAGLDPLVLLLDPVGLTPSEAERGAMETFFGQAPRRLMSHLRGTVQQ</sequence>